<dbReference type="InterPro" id="IPR000867">
    <property type="entry name" value="IGFBP-like"/>
</dbReference>
<sequence>MNSLALVVVVLVLTLVDESASLTCAKCNRGPCPSLPYYCYPTRTPCGCCDVCAGWIGDECSAFSPRCTPGLVCVNKRGEKKEVVEWYEISFGKGRCRLPYRRPHRYDDDSHDD</sequence>
<feature type="chain" id="PRO_5043007436" description="IGFBP N-terminal domain-containing protein" evidence="5">
    <location>
        <begin position="22"/>
        <end position="113"/>
    </location>
</feature>
<name>A0AAN8KI29_PATCE</name>
<dbReference type="Proteomes" id="UP001347796">
    <property type="component" value="Unassembled WGS sequence"/>
</dbReference>
<dbReference type="PANTHER" id="PTHR14186">
    <property type="entry name" value="INSULIN-LIKE GROWTH FACTOR BINDING PROTEIN-RELATED"/>
    <property type="match status" value="1"/>
</dbReference>
<evidence type="ECO:0000256" key="3">
    <source>
        <dbReference type="ARBA" id="ARBA00022729"/>
    </source>
</evidence>
<keyword evidence="3 5" id="KW-0732">Signal</keyword>
<dbReference type="InterPro" id="IPR011390">
    <property type="entry name" value="IGFBP_rP_mac25"/>
</dbReference>
<keyword evidence="2" id="KW-0964">Secreted</keyword>
<comment type="caution">
    <text evidence="7">The sequence shown here is derived from an EMBL/GenBank/DDBJ whole genome shotgun (WGS) entry which is preliminary data.</text>
</comment>
<dbReference type="GO" id="GO:0001558">
    <property type="term" value="P:regulation of cell growth"/>
    <property type="evidence" value="ECO:0007669"/>
    <property type="project" value="InterPro"/>
</dbReference>
<evidence type="ECO:0000256" key="1">
    <source>
        <dbReference type="ARBA" id="ARBA00004613"/>
    </source>
</evidence>
<evidence type="ECO:0000256" key="2">
    <source>
        <dbReference type="ARBA" id="ARBA00022525"/>
    </source>
</evidence>
<evidence type="ECO:0000313" key="7">
    <source>
        <dbReference type="EMBL" id="KAK6192609.1"/>
    </source>
</evidence>
<evidence type="ECO:0000259" key="6">
    <source>
        <dbReference type="PROSITE" id="PS51323"/>
    </source>
</evidence>
<dbReference type="InterPro" id="IPR009030">
    <property type="entry name" value="Growth_fac_rcpt_cys_sf"/>
</dbReference>
<protein>
    <recommendedName>
        <fullName evidence="6">IGFBP N-terminal domain-containing protein</fullName>
    </recommendedName>
</protein>
<feature type="signal peptide" evidence="5">
    <location>
        <begin position="1"/>
        <end position="21"/>
    </location>
</feature>
<accession>A0AAN8KI29</accession>
<evidence type="ECO:0000256" key="4">
    <source>
        <dbReference type="ARBA" id="ARBA00023157"/>
    </source>
</evidence>
<dbReference type="PROSITE" id="PS00222">
    <property type="entry name" value="IGFBP_N_1"/>
    <property type="match status" value="1"/>
</dbReference>
<dbReference type="PANTHER" id="PTHR14186:SF20">
    <property type="entry name" value="CYSTEINE-RICH MOTOR NEURON 1 PROTEIN-LIKE"/>
    <property type="match status" value="1"/>
</dbReference>
<organism evidence="7 8">
    <name type="scientific">Patella caerulea</name>
    <name type="common">Rayed Mediterranean limpet</name>
    <dbReference type="NCBI Taxonomy" id="87958"/>
    <lineage>
        <taxon>Eukaryota</taxon>
        <taxon>Metazoa</taxon>
        <taxon>Spiralia</taxon>
        <taxon>Lophotrochozoa</taxon>
        <taxon>Mollusca</taxon>
        <taxon>Gastropoda</taxon>
        <taxon>Patellogastropoda</taxon>
        <taxon>Patelloidea</taxon>
        <taxon>Patellidae</taxon>
        <taxon>Patella</taxon>
    </lineage>
</organism>
<keyword evidence="4" id="KW-1015">Disulfide bond</keyword>
<dbReference type="PROSITE" id="PS51323">
    <property type="entry name" value="IGFBP_N_2"/>
    <property type="match status" value="1"/>
</dbReference>
<reference evidence="7 8" key="1">
    <citation type="submission" date="2024-01" db="EMBL/GenBank/DDBJ databases">
        <title>The genome of the rayed Mediterranean limpet Patella caerulea (Linnaeus, 1758).</title>
        <authorList>
            <person name="Anh-Thu Weber A."/>
            <person name="Halstead-Nussloch G."/>
        </authorList>
    </citation>
    <scope>NUCLEOTIDE SEQUENCE [LARGE SCALE GENOMIC DNA]</scope>
    <source>
        <strain evidence="7">AATW-2023a</strain>
        <tissue evidence="7">Whole specimen</tissue>
    </source>
</reference>
<keyword evidence="8" id="KW-1185">Reference proteome</keyword>
<gene>
    <name evidence="7" type="ORF">SNE40_004053</name>
</gene>
<comment type="subcellular location">
    <subcellularLocation>
        <location evidence="1">Secreted</location>
    </subcellularLocation>
</comment>
<dbReference type="EMBL" id="JAZGQO010000002">
    <property type="protein sequence ID" value="KAK6192609.1"/>
    <property type="molecule type" value="Genomic_DNA"/>
</dbReference>
<evidence type="ECO:0000313" key="8">
    <source>
        <dbReference type="Proteomes" id="UP001347796"/>
    </source>
</evidence>
<feature type="domain" description="IGFBP N-terminal" evidence="6">
    <location>
        <begin position="20"/>
        <end position="99"/>
    </location>
</feature>
<dbReference type="SUPFAM" id="SSF57184">
    <property type="entry name" value="Growth factor receptor domain"/>
    <property type="match status" value="1"/>
</dbReference>
<proteinExistence type="predicted"/>
<dbReference type="SMART" id="SM00121">
    <property type="entry name" value="IB"/>
    <property type="match status" value="1"/>
</dbReference>
<dbReference type="Gene3D" id="4.10.40.20">
    <property type="match status" value="1"/>
</dbReference>
<dbReference type="GO" id="GO:0005520">
    <property type="term" value="F:insulin-like growth factor binding"/>
    <property type="evidence" value="ECO:0007669"/>
    <property type="project" value="InterPro"/>
</dbReference>
<dbReference type="Pfam" id="PF00219">
    <property type="entry name" value="IGFBP"/>
    <property type="match status" value="1"/>
</dbReference>
<evidence type="ECO:0000256" key="5">
    <source>
        <dbReference type="SAM" id="SignalP"/>
    </source>
</evidence>
<dbReference type="GO" id="GO:0005576">
    <property type="term" value="C:extracellular region"/>
    <property type="evidence" value="ECO:0007669"/>
    <property type="project" value="UniProtKB-SubCell"/>
</dbReference>
<dbReference type="GO" id="GO:0009966">
    <property type="term" value="P:regulation of signal transduction"/>
    <property type="evidence" value="ECO:0007669"/>
    <property type="project" value="TreeGrafter"/>
</dbReference>
<dbReference type="InterPro" id="IPR017891">
    <property type="entry name" value="Insulin_GF-bd_Cys-rich_CS"/>
</dbReference>
<dbReference type="AlphaFoldDB" id="A0AAN8KI29"/>